<dbReference type="Pfam" id="PF08281">
    <property type="entry name" value="Sigma70_r4_2"/>
    <property type="match status" value="1"/>
</dbReference>
<dbReference type="GO" id="GO:0006352">
    <property type="term" value="P:DNA-templated transcription initiation"/>
    <property type="evidence" value="ECO:0007669"/>
    <property type="project" value="InterPro"/>
</dbReference>
<name>A0A0L8V6K3_9BACT</name>
<evidence type="ECO:0000313" key="7">
    <source>
        <dbReference type="EMBL" id="KOH43822.1"/>
    </source>
</evidence>
<feature type="domain" description="RNA polymerase sigma-70 region 2" evidence="5">
    <location>
        <begin position="24"/>
        <end position="89"/>
    </location>
</feature>
<proteinExistence type="inferred from homology"/>
<comment type="similarity">
    <text evidence="1">Belongs to the sigma-70 factor family. ECF subfamily.</text>
</comment>
<sequence length="197" mass="23065">MIRNNTQLLELLEDGDEASFKVVYNHFYSRLYHFVAEYIPNKDLVENVLQDTFLTLWEKKSSLQKNTNLNAYLYTIAKNNSLKKLRDQRYKQAIFLSSQLSEFELELHAGALDKLETSNILFSEIEQIIQKTLDTLSPQCRLVFELSRFQHCRNHEIAEKLSISPKTVEGHMTKAIKAFRVSLKDYLPLVSFLIHHI</sequence>
<reference evidence="8" key="1">
    <citation type="submission" date="2015-07" db="EMBL/GenBank/DDBJ databases">
        <title>Genome sequencing of Sunxiuqinia dokdonensis strain SK.</title>
        <authorList>
            <person name="Ahn S."/>
            <person name="Kim B.-C."/>
        </authorList>
    </citation>
    <scope>NUCLEOTIDE SEQUENCE [LARGE SCALE GENOMIC DNA]</scope>
    <source>
        <strain evidence="8">SK</strain>
    </source>
</reference>
<evidence type="ECO:0000256" key="2">
    <source>
        <dbReference type="ARBA" id="ARBA00023015"/>
    </source>
</evidence>
<dbReference type="Gene3D" id="1.10.1740.10">
    <property type="match status" value="1"/>
</dbReference>
<evidence type="ECO:0000256" key="4">
    <source>
        <dbReference type="ARBA" id="ARBA00023163"/>
    </source>
</evidence>
<organism evidence="7 8">
    <name type="scientific">Sunxiuqinia dokdonensis</name>
    <dbReference type="NCBI Taxonomy" id="1409788"/>
    <lineage>
        <taxon>Bacteria</taxon>
        <taxon>Pseudomonadati</taxon>
        <taxon>Bacteroidota</taxon>
        <taxon>Bacteroidia</taxon>
        <taxon>Marinilabiliales</taxon>
        <taxon>Prolixibacteraceae</taxon>
        <taxon>Sunxiuqinia</taxon>
    </lineage>
</organism>
<evidence type="ECO:0000256" key="1">
    <source>
        <dbReference type="ARBA" id="ARBA00010641"/>
    </source>
</evidence>
<evidence type="ECO:0000313" key="8">
    <source>
        <dbReference type="Proteomes" id="UP000036958"/>
    </source>
</evidence>
<dbReference type="PANTHER" id="PTHR43133">
    <property type="entry name" value="RNA POLYMERASE ECF-TYPE SIGMA FACTO"/>
    <property type="match status" value="1"/>
</dbReference>
<evidence type="ECO:0000259" key="6">
    <source>
        <dbReference type="Pfam" id="PF08281"/>
    </source>
</evidence>
<dbReference type="InterPro" id="IPR039425">
    <property type="entry name" value="RNA_pol_sigma-70-like"/>
</dbReference>
<dbReference type="InterPro" id="IPR013325">
    <property type="entry name" value="RNA_pol_sigma_r2"/>
</dbReference>
<dbReference type="OrthoDB" id="9782991at2"/>
<protein>
    <recommendedName>
        <fullName evidence="9">RNA polymerase sigma-70 factor</fullName>
    </recommendedName>
</protein>
<keyword evidence="4" id="KW-0804">Transcription</keyword>
<dbReference type="AlphaFoldDB" id="A0A0L8V6K3"/>
<evidence type="ECO:0000256" key="3">
    <source>
        <dbReference type="ARBA" id="ARBA00023082"/>
    </source>
</evidence>
<keyword evidence="2" id="KW-0805">Transcription regulation</keyword>
<keyword evidence="8" id="KW-1185">Reference proteome</keyword>
<dbReference type="SUPFAM" id="SSF88659">
    <property type="entry name" value="Sigma3 and sigma4 domains of RNA polymerase sigma factors"/>
    <property type="match status" value="1"/>
</dbReference>
<feature type="domain" description="RNA polymerase sigma factor 70 region 4 type 2" evidence="6">
    <location>
        <begin position="127"/>
        <end position="178"/>
    </location>
</feature>
<dbReference type="InterPro" id="IPR014284">
    <property type="entry name" value="RNA_pol_sigma-70_dom"/>
</dbReference>
<dbReference type="InterPro" id="IPR013249">
    <property type="entry name" value="RNA_pol_sigma70_r4_t2"/>
</dbReference>
<dbReference type="NCBIfam" id="TIGR02937">
    <property type="entry name" value="sigma70-ECF"/>
    <property type="match status" value="1"/>
</dbReference>
<dbReference type="SUPFAM" id="SSF88946">
    <property type="entry name" value="Sigma2 domain of RNA polymerase sigma factors"/>
    <property type="match status" value="1"/>
</dbReference>
<keyword evidence="3" id="KW-0731">Sigma factor</keyword>
<dbReference type="Pfam" id="PF04542">
    <property type="entry name" value="Sigma70_r2"/>
    <property type="match status" value="1"/>
</dbReference>
<dbReference type="Gene3D" id="1.10.10.10">
    <property type="entry name" value="Winged helix-like DNA-binding domain superfamily/Winged helix DNA-binding domain"/>
    <property type="match status" value="1"/>
</dbReference>
<dbReference type="EMBL" id="LGIA01000176">
    <property type="protein sequence ID" value="KOH43822.1"/>
    <property type="molecule type" value="Genomic_DNA"/>
</dbReference>
<accession>A0A0L8V6K3</accession>
<evidence type="ECO:0008006" key="9">
    <source>
        <dbReference type="Google" id="ProtNLM"/>
    </source>
</evidence>
<comment type="caution">
    <text evidence="7">The sequence shown here is derived from an EMBL/GenBank/DDBJ whole genome shotgun (WGS) entry which is preliminary data.</text>
</comment>
<dbReference type="InterPro" id="IPR013324">
    <property type="entry name" value="RNA_pol_sigma_r3/r4-like"/>
</dbReference>
<dbReference type="Proteomes" id="UP000036958">
    <property type="component" value="Unassembled WGS sequence"/>
</dbReference>
<dbReference type="GO" id="GO:0003677">
    <property type="term" value="F:DNA binding"/>
    <property type="evidence" value="ECO:0007669"/>
    <property type="project" value="InterPro"/>
</dbReference>
<gene>
    <name evidence="7" type="ORF">NC99_33180</name>
</gene>
<dbReference type="PANTHER" id="PTHR43133:SF46">
    <property type="entry name" value="RNA POLYMERASE SIGMA-70 FACTOR ECF SUBFAMILY"/>
    <property type="match status" value="1"/>
</dbReference>
<dbReference type="InterPro" id="IPR036388">
    <property type="entry name" value="WH-like_DNA-bd_sf"/>
</dbReference>
<dbReference type="InterPro" id="IPR007627">
    <property type="entry name" value="RNA_pol_sigma70_r2"/>
</dbReference>
<dbReference type="STRING" id="1409788.NC99_33180"/>
<evidence type="ECO:0000259" key="5">
    <source>
        <dbReference type="Pfam" id="PF04542"/>
    </source>
</evidence>
<dbReference type="NCBIfam" id="TIGR02985">
    <property type="entry name" value="Sig70_bacteroi1"/>
    <property type="match status" value="1"/>
</dbReference>
<dbReference type="RefSeq" id="WP_053185454.1">
    <property type="nucleotide sequence ID" value="NZ_LGIA01000176.1"/>
</dbReference>
<dbReference type="GO" id="GO:0016987">
    <property type="term" value="F:sigma factor activity"/>
    <property type="evidence" value="ECO:0007669"/>
    <property type="project" value="UniProtKB-KW"/>
</dbReference>
<dbReference type="InterPro" id="IPR014327">
    <property type="entry name" value="RNA_pol_sigma70_bacteroid"/>
</dbReference>